<name>A0ABU6GMD9_9BACL</name>
<dbReference type="PANTHER" id="PTHR43576:SF3">
    <property type="entry name" value="ALPHA-L-ARABINOFURANOSIDASE C"/>
    <property type="match status" value="1"/>
</dbReference>
<dbReference type="EMBL" id="JARLKZ010000005">
    <property type="protein sequence ID" value="MEC0240252.1"/>
    <property type="molecule type" value="Genomic_DNA"/>
</dbReference>
<dbReference type="InterPro" id="IPR055235">
    <property type="entry name" value="ASD1_cat"/>
</dbReference>
<comment type="subunit">
    <text evidence="4">Homohexamer; trimer of dimers.</text>
</comment>
<dbReference type="InterPro" id="IPR013780">
    <property type="entry name" value="Glyco_hydro_b"/>
</dbReference>
<evidence type="ECO:0000256" key="6">
    <source>
        <dbReference type="ARBA" id="ARBA00022801"/>
    </source>
</evidence>
<protein>
    <recommendedName>
        <fullName evidence="5">non-reducing end alpha-L-arabinofuranosidase</fullName>
        <ecNumber evidence="5">3.2.1.55</ecNumber>
    </recommendedName>
</protein>
<evidence type="ECO:0000256" key="5">
    <source>
        <dbReference type="ARBA" id="ARBA00012670"/>
    </source>
</evidence>
<evidence type="ECO:0000256" key="2">
    <source>
        <dbReference type="ARBA" id="ARBA00004881"/>
    </source>
</evidence>
<evidence type="ECO:0000313" key="11">
    <source>
        <dbReference type="Proteomes" id="UP001344632"/>
    </source>
</evidence>
<evidence type="ECO:0000259" key="9">
    <source>
        <dbReference type="SMART" id="SM00813"/>
    </source>
</evidence>
<comment type="similarity">
    <text evidence="3">Belongs to the glycosyl hydrolase 51 family.</text>
</comment>
<dbReference type="Pfam" id="PF06964">
    <property type="entry name" value="Alpha-L-AF_C"/>
    <property type="match status" value="1"/>
</dbReference>
<keyword evidence="8" id="KW-0326">Glycosidase</keyword>
<dbReference type="Pfam" id="PF22848">
    <property type="entry name" value="ASD1_dom"/>
    <property type="match status" value="1"/>
</dbReference>
<feature type="domain" description="Alpha-L-arabinofuranosidase C-terminal" evidence="9">
    <location>
        <begin position="447"/>
        <end position="649"/>
    </location>
</feature>
<comment type="caution">
    <text evidence="10">The sequence shown here is derived from an EMBL/GenBank/DDBJ whole genome shotgun (WGS) entry which is preliminary data.</text>
</comment>
<evidence type="ECO:0000313" key="10">
    <source>
        <dbReference type="EMBL" id="MEC0240252.1"/>
    </source>
</evidence>
<organism evidence="10 11">
    <name type="scientific">Paenibacillus dokdonensis</name>
    <dbReference type="NCBI Taxonomy" id="2567944"/>
    <lineage>
        <taxon>Bacteria</taxon>
        <taxon>Bacillati</taxon>
        <taxon>Bacillota</taxon>
        <taxon>Bacilli</taxon>
        <taxon>Bacillales</taxon>
        <taxon>Paenibacillaceae</taxon>
        <taxon>Paenibacillus</taxon>
    </lineage>
</organism>
<dbReference type="SUPFAM" id="SSF51445">
    <property type="entry name" value="(Trans)glycosidases"/>
    <property type="match status" value="1"/>
</dbReference>
<gene>
    <name evidence="10" type="ORF">P4H66_10370</name>
</gene>
<comment type="pathway">
    <text evidence="2">Glycan metabolism.</text>
</comment>
<evidence type="ECO:0000256" key="4">
    <source>
        <dbReference type="ARBA" id="ARBA00011165"/>
    </source>
</evidence>
<evidence type="ECO:0000256" key="3">
    <source>
        <dbReference type="ARBA" id="ARBA00007186"/>
    </source>
</evidence>
<dbReference type="SUPFAM" id="SSF51011">
    <property type="entry name" value="Glycosyl hydrolase domain"/>
    <property type="match status" value="1"/>
</dbReference>
<evidence type="ECO:0000256" key="7">
    <source>
        <dbReference type="ARBA" id="ARBA00023277"/>
    </source>
</evidence>
<keyword evidence="11" id="KW-1185">Reference proteome</keyword>
<keyword evidence="6" id="KW-0378">Hydrolase</keyword>
<dbReference type="PANTHER" id="PTHR43576">
    <property type="entry name" value="ALPHA-L-ARABINOFURANOSIDASE C-RELATED"/>
    <property type="match status" value="1"/>
</dbReference>
<evidence type="ECO:0000256" key="1">
    <source>
        <dbReference type="ARBA" id="ARBA00001462"/>
    </source>
</evidence>
<dbReference type="InterPro" id="IPR017853">
    <property type="entry name" value="GH"/>
</dbReference>
<dbReference type="Proteomes" id="UP001344632">
    <property type="component" value="Unassembled WGS sequence"/>
</dbReference>
<accession>A0ABU6GMD9</accession>
<dbReference type="EC" id="3.2.1.55" evidence="5"/>
<dbReference type="InterPro" id="IPR010720">
    <property type="entry name" value="Alpha-L-AF_C"/>
</dbReference>
<dbReference type="Gene3D" id="3.20.20.80">
    <property type="entry name" value="Glycosidases"/>
    <property type="match status" value="1"/>
</dbReference>
<reference evidence="10 11" key="1">
    <citation type="submission" date="2023-03" db="EMBL/GenBank/DDBJ databases">
        <title>Bacillus Genome Sequencing.</title>
        <authorList>
            <person name="Dunlap C."/>
        </authorList>
    </citation>
    <scope>NUCLEOTIDE SEQUENCE [LARGE SCALE GENOMIC DNA]</scope>
    <source>
        <strain evidence="10 11">BD-525</strain>
    </source>
</reference>
<comment type="catalytic activity">
    <reaction evidence="1">
        <text>Hydrolysis of terminal non-reducing alpha-L-arabinofuranoside residues in alpha-L-arabinosides.</text>
        <dbReference type="EC" id="3.2.1.55"/>
    </reaction>
</comment>
<sequence>MQTNAKITIDSSRTSGHTINPYLFGHFVEDIRDHMEAMLAYPIRDMDFESEANAAKAISGSWVSFTNGRNTQYALEASAPKHSGRAQRITILSDDEAYAGIAQKVALKGPVDYTVKLVARAAIELRYLFVDAVDRRTEELLGHARIELNSHNWQEYEASLSISRACSDAEFRVYIPADHPRWIDHVSTGMLWLDHVSLLPADSIGMVKREVVDMARDLNAGMMRLAGNYISAYHWEHGIGPVLERPVMYNEAWGGWTSKYFGTDEFIRFCRELKVEPLICVNDGSGTPEEAAGWVEYCNGGIDTPMGALRAANGYPEPYNVRYWEIGNEVWGQWQVGTCSADQFAERCKSFSQAMKAVDSSIMLLACGHTDPEWNKPVLDLAGEHFDYLTMHIYHGFNRFGMNRETPADERYKAIVSFPEWTRDDIGQTVELIHANPKHSHVKLAITEYNTMYFPNTNRKGLPDEHTLGAAVANAANLNEMLRSSDMVHIGSFSDLVNGWLGGCIRVGDYYADQYCGKESGWSGLPLNVYGTPTYEVLKLYANRDIRRILPVDTVCGSFSVKSAKQTRIDLEAIPDLDITACTNEDGSVITLFIVNRSLQEVKAELDFHSLDSTDDTLLYEITGDSFEAINTVFEPDRIVCTSRVVPVSAWQQGYPLRPTSVYAVEIKAQHKAGGTA</sequence>
<keyword evidence="7" id="KW-0119">Carbohydrate metabolism</keyword>
<dbReference type="SMART" id="SM00813">
    <property type="entry name" value="Alpha-L-AF_C"/>
    <property type="match status" value="1"/>
</dbReference>
<evidence type="ECO:0000256" key="8">
    <source>
        <dbReference type="ARBA" id="ARBA00023295"/>
    </source>
</evidence>
<proteinExistence type="inferred from homology"/>
<dbReference type="RefSeq" id="WP_326087731.1">
    <property type="nucleotide sequence ID" value="NZ_JARLKZ010000005.1"/>
</dbReference>
<dbReference type="Gene3D" id="2.60.40.1180">
    <property type="entry name" value="Golgi alpha-mannosidase II"/>
    <property type="match status" value="1"/>
</dbReference>